<keyword evidence="3" id="KW-1185">Reference proteome</keyword>
<dbReference type="Pfam" id="PF09832">
    <property type="entry name" value="DUF2059"/>
    <property type="match status" value="1"/>
</dbReference>
<evidence type="ECO:0000259" key="1">
    <source>
        <dbReference type="Pfam" id="PF09832"/>
    </source>
</evidence>
<dbReference type="RefSeq" id="WP_085890506.1">
    <property type="nucleotide sequence ID" value="NZ_FWFL01000001.1"/>
</dbReference>
<accession>A0A1Y5R853</accession>
<organism evidence="2 3">
    <name type="scientific">Roseovarius litorisediminis</name>
    <dbReference type="NCBI Taxonomy" id="1312363"/>
    <lineage>
        <taxon>Bacteria</taxon>
        <taxon>Pseudomonadati</taxon>
        <taxon>Pseudomonadota</taxon>
        <taxon>Alphaproteobacteria</taxon>
        <taxon>Rhodobacterales</taxon>
        <taxon>Roseobacteraceae</taxon>
        <taxon>Roseovarius</taxon>
    </lineage>
</organism>
<name>A0A1Y5R853_9RHOB</name>
<proteinExistence type="predicted"/>
<evidence type="ECO:0000313" key="2">
    <source>
        <dbReference type="EMBL" id="SLN11004.1"/>
    </source>
</evidence>
<feature type="domain" description="DUF2059" evidence="1">
    <location>
        <begin position="81"/>
        <end position="136"/>
    </location>
</feature>
<evidence type="ECO:0000313" key="3">
    <source>
        <dbReference type="Proteomes" id="UP000193827"/>
    </source>
</evidence>
<gene>
    <name evidence="2" type="ORF">PEL8287_00213</name>
</gene>
<dbReference type="Proteomes" id="UP000193827">
    <property type="component" value="Unassembled WGS sequence"/>
</dbReference>
<dbReference type="EMBL" id="FWFL01000001">
    <property type="protein sequence ID" value="SLN11004.1"/>
    <property type="molecule type" value="Genomic_DNA"/>
</dbReference>
<sequence>MGAVSRGGLLGLGLAVMLAGPVMADQEKDLARLMEAMDFKETVSILQQEGLRYGTEVAIDMLPDADPDSWRLTVGRVYDTDRMYALLAEEFHDALRETDLTTLLDFYTSEGGQEVVTLELAARRAFLDRDIETAAQTRYEVMQGEGAPILDQIDRMIADSDLIEMNVVGALNSNLMFYRGLNDGGALDMAEDEMLSDVWAQEEDIRAESDRWLHGFLLMAYQPVESDLLEDYIALYRSPAGRDLNRALFQAFDRMYEQISYLLGQAVAQNMLSEKL</sequence>
<protein>
    <recommendedName>
        <fullName evidence="1">DUF2059 domain-containing protein</fullName>
    </recommendedName>
</protein>
<reference evidence="2 3" key="1">
    <citation type="submission" date="2017-03" db="EMBL/GenBank/DDBJ databases">
        <authorList>
            <person name="Afonso C.L."/>
            <person name="Miller P.J."/>
            <person name="Scott M.A."/>
            <person name="Spackman E."/>
            <person name="Goraichik I."/>
            <person name="Dimitrov K.M."/>
            <person name="Suarez D.L."/>
            <person name="Swayne D.E."/>
        </authorList>
    </citation>
    <scope>NUCLEOTIDE SEQUENCE [LARGE SCALE GENOMIC DNA]</scope>
    <source>
        <strain evidence="2 3">CECT 8287</strain>
    </source>
</reference>
<dbReference type="AlphaFoldDB" id="A0A1Y5R853"/>
<dbReference type="InterPro" id="IPR018637">
    <property type="entry name" value="DUF2059"/>
</dbReference>